<proteinExistence type="predicted"/>
<feature type="transmembrane region" description="Helical" evidence="1">
    <location>
        <begin position="6"/>
        <end position="28"/>
    </location>
</feature>
<evidence type="ECO:0000256" key="1">
    <source>
        <dbReference type="SAM" id="Phobius"/>
    </source>
</evidence>
<evidence type="ECO:0000313" key="2">
    <source>
        <dbReference type="EMBL" id="ACI17304.1"/>
    </source>
</evidence>
<organism evidence="2 3">
    <name type="scientific">Coprothermobacter proteolyticus (strain ATCC 35245 / DSM 5265 / OCM 4 / BT)</name>
    <dbReference type="NCBI Taxonomy" id="309798"/>
    <lineage>
        <taxon>Bacteria</taxon>
        <taxon>Pseudomonadati</taxon>
        <taxon>Coprothermobacterota</taxon>
        <taxon>Coprothermobacteria</taxon>
        <taxon>Coprothermobacterales</taxon>
        <taxon>Coprothermobacteraceae</taxon>
        <taxon>Coprothermobacter</taxon>
    </lineage>
</organism>
<keyword evidence="1" id="KW-0812">Transmembrane</keyword>
<dbReference type="EMBL" id="CP001145">
    <property type="protein sequence ID" value="ACI17304.1"/>
    <property type="molecule type" value="Genomic_DNA"/>
</dbReference>
<reference evidence="3" key="1">
    <citation type="submission" date="2008-08" db="EMBL/GenBank/DDBJ databases">
        <title>The complete genome sequence of Coprothermobacter proteolyticus strain ATCC 5245 / DSM 5265 / BT.</title>
        <authorList>
            <person name="Dodson R.J."/>
            <person name="Durkin A.S."/>
            <person name="Wu M."/>
            <person name="Eisen J."/>
            <person name="Sutton G."/>
        </authorList>
    </citation>
    <scope>NUCLEOTIDE SEQUENCE [LARGE SCALE GENOMIC DNA]</scope>
    <source>
        <strain evidence="3">ATCC 35245 / DSM 5265 / OCM 4 / BT</strain>
    </source>
</reference>
<keyword evidence="1" id="KW-1133">Transmembrane helix</keyword>
<dbReference type="KEGG" id="cpo:COPRO5265_1508"/>
<dbReference type="Proteomes" id="UP000001732">
    <property type="component" value="Chromosome"/>
</dbReference>
<keyword evidence="1" id="KW-0472">Membrane</keyword>
<protein>
    <recommendedName>
        <fullName evidence="4">ECF transporter S component</fullName>
    </recommendedName>
</protein>
<dbReference type="eggNOG" id="ENOG502ZW3A">
    <property type="taxonomic scope" value="Bacteria"/>
</dbReference>
<dbReference type="Gene3D" id="1.10.1760.20">
    <property type="match status" value="1"/>
</dbReference>
<sequence length="183" mass="20275">MNPKVKFLTLTALLIAVGVLLPMVFHILSFGGPMFLPMHIPVLVAGFLLPWQFAALVGITTPLLSFFLTGMPPVPTVFTMTAELFTYGITTSLLYRNFKKNTYVSMISAMLIGRLVSILANWILFNFVLGLPFKLTAFLYSMFVIGLPGIVIQILTIPPLVTLLVHRQANVHERSRNPVTLKG</sequence>
<reference evidence="2 3" key="2">
    <citation type="journal article" date="2014" name="Genome Announc.">
        <title>Complete Genome Sequence of Coprothermobacter proteolyticus DSM 5265.</title>
        <authorList>
            <person name="Alexiev A."/>
            <person name="Coil D.A."/>
            <person name="Badger J.H."/>
            <person name="Enticknap J."/>
            <person name="Ward N."/>
            <person name="Robb F.T."/>
            <person name="Eisen J.A."/>
        </authorList>
    </citation>
    <scope>NUCLEOTIDE SEQUENCE [LARGE SCALE GENOMIC DNA]</scope>
    <source>
        <strain evidence="3">ATCC 35245 / DSM 5265 / OCM 4 / BT</strain>
    </source>
</reference>
<evidence type="ECO:0008006" key="4">
    <source>
        <dbReference type="Google" id="ProtNLM"/>
    </source>
</evidence>
<dbReference type="RefSeq" id="WP_012543956.1">
    <property type="nucleotide sequence ID" value="NC_011295.1"/>
</dbReference>
<feature type="transmembrane region" description="Helical" evidence="1">
    <location>
        <begin position="40"/>
        <end position="68"/>
    </location>
</feature>
<accession>B5Y685</accession>
<dbReference type="OrthoDB" id="9815422at2"/>
<feature type="transmembrane region" description="Helical" evidence="1">
    <location>
        <begin position="137"/>
        <end position="165"/>
    </location>
</feature>
<gene>
    <name evidence="2" type="ordered locus">COPRO5265_1508</name>
</gene>
<dbReference type="InterPro" id="IPR024529">
    <property type="entry name" value="ECF_trnsprt_substrate-spec"/>
</dbReference>
<feature type="transmembrane region" description="Helical" evidence="1">
    <location>
        <begin position="74"/>
        <end position="95"/>
    </location>
</feature>
<keyword evidence="3" id="KW-1185">Reference proteome</keyword>
<name>B5Y685_COPPD</name>
<dbReference type="STRING" id="309798.COPRO5265_1508"/>
<dbReference type="GO" id="GO:0022857">
    <property type="term" value="F:transmembrane transporter activity"/>
    <property type="evidence" value="ECO:0007669"/>
    <property type="project" value="InterPro"/>
</dbReference>
<evidence type="ECO:0000313" key="3">
    <source>
        <dbReference type="Proteomes" id="UP000001732"/>
    </source>
</evidence>
<feature type="transmembrane region" description="Helical" evidence="1">
    <location>
        <begin position="102"/>
        <end position="125"/>
    </location>
</feature>
<dbReference type="AlphaFoldDB" id="B5Y685"/>
<dbReference type="Pfam" id="PF12822">
    <property type="entry name" value="ECF_trnsprt"/>
    <property type="match status" value="1"/>
</dbReference>